<comment type="caution">
    <text evidence="2">The sequence shown here is derived from an EMBL/GenBank/DDBJ whole genome shotgun (WGS) entry which is preliminary data.</text>
</comment>
<feature type="compositionally biased region" description="Basic and acidic residues" evidence="1">
    <location>
        <begin position="106"/>
        <end position="124"/>
    </location>
</feature>
<accession>A0A8S3QCL8</accession>
<gene>
    <name evidence="2" type="ORF">MEDL_9429</name>
</gene>
<feature type="compositionally biased region" description="Basic residues" evidence="1">
    <location>
        <begin position="96"/>
        <end position="105"/>
    </location>
</feature>
<evidence type="ECO:0000313" key="2">
    <source>
        <dbReference type="EMBL" id="CAG2194419.1"/>
    </source>
</evidence>
<feature type="region of interest" description="Disordered" evidence="1">
    <location>
        <begin position="67"/>
        <end position="166"/>
    </location>
</feature>
<dbReference type="Proteomes" id="UP000683360">
    <property type="component" value="Unassembled WGS sequence"/>
</dbReference>
<feature type="compositionally biased region" description="Basic and acidic residues" evidence="1">
    <location>
        <begin position="67"/>
        <end position="77"/>
    </location>
</feature>
<reference evidence="2" key="1">
    <citation type="submission" date="2021-03" db="EMBL/GenBank/DDBJ databases">
        <authorList>
            <person name="Bekaert M."/>
        </authorList>
    </citation>
    <scope>NUCLEOTIDE SEQUENCE</scope>
</reference>
<dbReference type="AlphaFoldDB" id="A0A8S3QCL8"/>
<proteinExistence type="predicted"/>
<protein>
    <submittedName>
        <fullName evidence="2">Uncharacterized protein</fullName>
    </submittedName>
</protein>
<evidence type="ECO:0000313" key="3">
    <source>
        <dbReference type="Proteomes" id="UP000683360"/>
    </source>
</evidence>
<keyword evidence="3" id="KW-1185">Reference proteome</keyword>
<dbReference type="EMBL" id="CAJPWZ010000477">
    <property type="protein sequence ID" value="CAG2194419.1"/>
    <property type="molecule type" value="Genomic_DNA"/>
</dbReference>
<sequence length="200" mass="23196">MPTKTLNQRIGLTTTNQSITNVQEISNDLQDKDINIETRLELNVTLITTKKKNHNIDNKIIHLDVPTEKLPSQEKKTESRKRKNTSRPHCTESKNRKTIRISNIKKHGESNNKYRHNAHDHNDISIDTQLIGRTRTPEKSRSPKNSSRKSHFSLDDKKDHTHQRTKLSMLEMPKENMKKQIADMTPQGMEYITTILKSLA</sequence>
<organism evidence="2 3">
    <name type="scientific">Mytilus edulis</name>
    <name type="common">Blue mussel</name>
    <dbReference type="NCBI Taxonomy" id="6550"/>
    <lineage>
        <taxon>Eukaryota</taxon>
        <taxon>Metazoa</taxon>
        <taxon>Spiralia</taxon>
        <taxon>Lophotrochozoa</taxon>
        <taxon>Mollusca</taxon>
        <taxon>Bivalvia</taxon>
        <taxon>Autobranchia</taxon>
        <taxon>Pteriomorphia</taxon>
        <taxon>Mytilida</taxon>
        <taxon>Mytiloidea</taxon>
        <taxon>Mytilidae</taxon>
        <taxon>Mytilinae</taxon>
        <taxon>Mytilus</taxon>
    </lineage>
</organism>
<name>A0A8S3QCL8_MYTED</name>
<evidence type="ECO:0000256" key="1">
    <source>
        <dbReference type="SAM" id="MobiDB-lite"/>
    </source>
</evidence>